<comment type="caution">
    <text evidence="4">The sequence shown here is derived from an EMBL/GenBank/DDBJ whole genome shotgun (WGS) entry which is preliminary data.</text>
</comment>
<proteinExistence type="predicted"/>
<protein>
    <recommendedName>
        <fullName evidence="3">Pyridoxamine 5'-phosphate oxidase N-terminal domain-containing protein</fullName>
    </recommendedName>
</protein>
<dbReference type="InterPro" id="IPR011576">
    <property type="entry name" value="Pyridox_Oxase_N"/>
</dbReference>
<dbReference type="SUPFAM" id="SSF50475">
    <property type="entry name" value="FMN-binding split barrel"/>
    <property type="match status" value="1"/>
</dbReference>
<dbReference type="AlphaFoldDB" id="A0A841FL26"/>
<reference evidence="4 5" key="1">
    <citation type="submission" date="2020-08" db="EMBL/GenBank/DDBJ databases">
        <title>Genomic Encyclopedia of Type Strains, Phase IV (KMG-IV): sequencing the most valuable type-strain genomes for metagenomic binning, comparative biology and taxonomic classification.</title>
        <authorList>
            <person name="Goeker M."/>
        </authorList>
    </citation>
    <scope>NUCLEOTIDE SEQUENCE [LARGE SCALE GENOMIC DNA]</scope>
    <source>
        <strain evidence="4 5">YIM 65646</strain>
    </source>
</reference>
<dbReference type="RefSeq" id="WP_184789400.1">
    <property type="nucleotide sequence ID" value="NZ_BONT01000030.1"/>
</dbReference>
<evidence type="ECO:0000256" key="1">
    <source>
        <dbReference type="ARBA" id="ARBA00023002"/>
    </source>
</evidence>
<dbReference type="InterPro" id="IPR012349">
    <property type="entry name" value="Split_barrel_FMN-bd"/>
</dbReference>
<dbReference type="InterPro" id="IPR052019">
    <property type="entry name" value="F420H2_bilvrd_red/Heme_oxyg"/>
</dbReference>
<evidence type="ECO:0000259" key="3">
    <source>
        <dbReference type="Pfam" id="PF01243"/>
    </source>
</evidence>
<organism evidence="4 5">
    <name type="scientific">Phytomonospora endophytica</name>
    <dbReference type="NCBI Taxonomy" id="714109"/>
    <lineage>
        <taxon>Bacteria</taxon>
        <taxon>Bacillati</taxon>
        <taxon>Actinomycetota</taxon>
        <taxon>Actinomycetes</taxon>
        <taxon>Micromonosporales</taxon>
        <taxon>Micromonosporaceae</taxon>
        <taxon>Phytomonospora</taxon>
    </lineage>
</organism>
<dbReference type="EMBL" id="JACHGT010000009">
    <property type="protein sequence ID" value="MBB6036564.1"/>
    <property type="molecule type" value="Genomic_DNA"/>
</dbReference>
<dbReference type="PANTHER" id="PTHR35176">
    <property type="entry name" value="HEME OXYGENASE HI_0854-RELATED"/>
    <property type="match status" value="1"/>
</dbReference>
<dbReference type="Proteomes" id="UP000548476">
    <property type="component" value="Unassembled WGS sequence"/>
</dbReference>
<keyword evidence="5" id="KW-1185">Reference proteome</keyword>
<name>A0A841FL26_9ACTN</name>
<evidence type="ECO:0000256" key="2">
    <source>
        <dbReference type="SAM" id="MobiDB-lite"/>
    </source>
</evidence>
<dbReference type="GO" id="GO:0005829">
    <property type="term" value="C:cytosol"/>
    <property type="evidence" value="ECO:0007669"/>
    <property type="project" value="TreeGrafter"/>
</dbReference>
<dbReference type="PANTHER" id="PTHR35176:SF4">
    <property type="entry name" value="PYRIDOXAMINE 5'-PHOSPHATE OXIDASE-RELATED FMN-BINDING"/>
    <property type="match status" value="1"/>
</dbReference>
<keyword evidence="1" id="KW-0560">Oxidoreductase</keyword>
<evidence type="ECO:0000313" key="5">
    <source>
        <dbReference type="Proteomes" id="UP000548476"/>
    </source>
</evidence>
<evidence type="ECO:0000313" key="4">
    <source>
        <dbReference type="EMBL" id="MBB6036564.1"/>
    </source>
</evidence>
<accession>A0A841FL26</accession>
<sequence>MTEPRSARLRMPEHYEQSTGSHPTLDWGGLAERLAAARYYWLTTTGPAGKPHAVPLWGAWVRDVWYFDGIPTARWARDLAERPEVVMHLESAEDVLIVEGEAADVAVIPPEIGAEVVEQYTAKYPRGPIPDPSGGLFRLRPRRVKAWTVSRFPQDATVWEMGQG</sequence>
<dbReference type="GO" id="GO:0016627">
    <property type="term" value="F:oxidoreductase activity, acting on the CH-CH group of donors"/>
    <property type="evidence" value="ECO:0007669"/>
    <property type="project" value="TreeGrafter"/>
</dbReference>
<gene>
    <name evidence="4" type="ORF">HNR73_004435</name>
</gene>
<dbReference type="GO" id="GO:0070967">
    <property type="term" value="F:coenzyme F420 binding"/>
    <property type="evidence" value="ECO:0007669"/>
    <property type="project" value="TreeGrafter"/>
</dbReference>
<dbReference type="Pfam" id="PF01243">
    <property type="entry name" value="PNPOx_N"/>
    <property type="match status" value="1"/>
</dbReference>
<feature type="region of interest" description="Disordered" evidence="2">
    <location>
        <begin position="1"/>
        <end position="23"/>
    </location>
</feature>
<dbReference type="Gene3D" id="2.30.110.10">
    <property type="entry name" value="Electron Transport, Fmn-binding Protein, Chain A"/>
    <property type="match status" value="1"/>
</dbReference>
<feature type="domain" description="Pyridoxamine 5'-phosphate oxidase N-terminal" evidence="3">
    <location>
        <begin position="31"/>
        <end position="147"/>
    </location>
</feature>